<dbReference type="InterPro" id="IPR006442">
    <property type="entry name" value="Antitoxin_Phd/YefM"/>
</dbReference>
<accession>A0ABM9DA37</accession>
<dbReference type="Proteomes" id="UP001295463">
    <property type="component" value="Chromosome"/>
</dbReference>
<comment type="similarity">
    <text evidence="1 2">Belongs to the phD/YefM antitoxin family.</text>
</comment>
<dbReference type="SUPFAM" id="SSF143120">
    <property type="entry name" value="YefM-like"/>
    <property type="match status" value="1"/>
</dbReference>
<dbReference type="Pfam" id="PF02604">
    <property type="entry name" value="PhdYeFM_antitox"/>
    <property type="match status" value="1"/>
</dbReference>
<protein>
    <recommendedName>
        <fullName evidence="2">Antitoxin</fullName>
    </recommendedName>
</protein>
<keyword evidence="4" id="KW-1185">Reference proteome</keyword>
<evidence type="ECO:0000256" key="1">
    <source>
        <dbReference type="ARBA" id="ARBA00009981"/>
    </source>
</evidence>
<organism evidence="3 4">
    <name type="scientific">Trichlorobacter ammonificans</name>
    <dbReference type="NCBI Taxonomy" id="2916410"/>
    <lineage>
        <taxon>Bacteria</taxon>
        <taxon>Pseudomonadati</taxon>
        <taxon>Thermodesulfobacteriota</taxon>
        <taxon>Desulfuromonadia</taxon>
        <taxon>Geobacterales</taxon>
        <taxon>Geobacteraceae</taxon>
        <taxon>Trichlorobacter</taxon>
    </lineage>
</organism>
<reference evidence="3 4" key="1">
    <citation type="submission" date="2022-03" db="EMBL/GenBank/DDBJ databases">
        <authorList>
            <person name="Koch H."/>
        </authorList>
    </citation>
    <scope>NUCLEOTIDE SEQUENCE [LARGE SCALE GENOMIC DNA]</scope>
    <source>
        <strain evidence="3 4">G1</strain>
    </source>
</reference>
<dbReference type="NCBIfam" id="TIGR01552">
    <property type="entry name" value="phd_fam"/>
    <property type="match status" value="1"/>
</dbReference>
<dbReference type="PANTHER" id="PTHR33713">
    <property type="entry name" value="ANTITOXIN YAFN-RELATED"/>
    <property type="match status" value="1"/>
</dbReference>
<gene>
    <name evidence="3" type="ORF">GEAMG1_2255</name>
</gene>
<evidence type="ECO:0000313" key="3">
    <source>
        <dbReference type="EMBL" id="CAH2032091.1"/>
    </source>
</evidence>
<dbReference type="EMBL" id="OW150024">
    <property type="protein sequence ID" value="CAH2032091.1"/>
    <property type="molecule type" value="Genomic_DNA"/>
</dbReference>
<proteinExistence type="inferred from homology"/>
<sequence>MQRIYASSSASISDLKKNPSGIISQAHGEPVAILNHNRPTAYLLPAETFELIMEQLDDLELMRLVRDRQSEATVKVKLDEL</sequence>
<evidence type="ECO:0000313" key="4">
    <source>
        <dbReference type="Proteomes" id="UP001295463"/>
    </source>
</evidence>
<dbReference type="RefSeq" id="WP_305732866.1">
    <property type="nucleotide sequence ID" value="NZ_OW150024.1"/>
</dbReference>
<evidence type="ECO:0000256" key="2">
    <source>
        <dbReference type="RuleBase" id="RU362080"/>
    </source>
</evidence>
<dbReference type="PANTHER" id="PTHR33713:SF10">
    <property type="entry name" value="ANTITOXIN YAFN"/>
    <property type="match status" value="1"/>
</dbReference>
<name>A0ABM9DA37_9BACT</name>
<comment type="function">
    <text evidence="2">Antitoxin component of a type II toxin-antitoxin (TA) system.</text>
</comment>
<dbReference type="InterPro" id="IPR036165">
    <property type="entry name" value="YefM-like_sf"/>
</dbReference>
<dbReference type="InterPro" id="IPR051405">
    <property type="entry name" value="phD/YefM_antitoxin"/>
</dbReference>